<gene>
    <name evidence="2" type="ORF">E2K98_08870</name>
    <name evidence="1" type="ORF">RCG21_29425</name>
</gene>
<dbReference type="GO" id="GO:0016746">
    <property type="term" value="F:acyltransferase activity"/>
    <property type="evidence" value="ECO:0007669"/>
    <property type="project" value="UniProtKB-KW"/>
</dbReference>
<keyword evidence="4" id="KW-1185">Reference proteome</keyword>
<evidence type="ECO:0000313" key="4">
    <source>
        <dbReference type="Proteomes" id="UP001178888"/>
    </source>
</evidence>
<sequence length="56" mass="6624">MHFEFLLDAILGERQIFHIIECPVCGLEEIYYENAKTHRLIGRACSNCNFVQKFDF</sequence>
<dbReference type="EMBL" id="JAVGVR010000001">
    <property type="protein sequence ID" value="MDQ6600395.1"/>
    <property type="molecule type" value="Genomic_DNA"/>
</dbReference>
<organism evidence="2 3">
    <name type="scientific">Bacillus salipaludis</name>
    <dbReference type="NCBI Taxonomy" id="2547811"/>
    <lineage>
        <taxon>Bacteria</taxon>
        <taxon>Bacillati</taxon>
        <taxon>Bacillota</taxon>
        <taxon>Bacilli</taxon>
        <taxon>Bacillales</taxon>
        <taxon>Bacillaceae</taxon>
        <taxon>Bacillus</taxon>
    </lineage>
</organism>
<keyword evidence="2" id="KW-0012">Acyltransferase</keyword>
<protein>
    <submittedName>
        <fullName evidence="2">Acyltransferase</fullName>
    </submittedName>
</protein>
<evidence type="ECO:0000313" key="2">
    <source>
        <dbReference type="EMBL" id="TDK62167.1"/>
    </source>
</evidence>
<dbReference type="RefSeq" id="WP_026575864.1">
    <property type="nucleotide sequence ID" value="NZ_JARMCE010000013.1"/>
</dbReference>
<evidence type="ECO:0000313" key="1">
    <source>
        <dbReference type="EMBL" id="MDQ6600395.1"/>
    </source>
</evidence>
<proteinExistence type="predicted"/>
<name>A0A4R5VT62_9BACI</name>
<dbReference type="Proteomes" id="UP000295132">
    <property type="component" value="Unassembled WGS sequence"/>
</dbReference>
<dbReference type="AlphaFoldDB" id="A0A4R5VT62"/>
<keyword evidence="2" id="KW-0808">Transferase</keyword>
<accession>A0A4R5VT62</accession>
<reference evidence="2 3" key="1">
    <citation type="submission" date="2019-03" db="EMBL/GenBank/DDBJ databases">
        <title>Bacillus niacini sp. nov. a Nicotinate-Metabolizing Mesophile Isolated from Soil.</title>
        <authorList>
            <person name="Zhang G."/>
        </authorList>
    </citation>
    <scope>NUCLEOTIDE SEQUENCE [LARGE SCALE GENOMIC DNA]</scope>
    <source>
        <strain evidence="2 3">WN066</strain>
    </source>
</reference>
<dbReference type="EMBL" id="SMYO01000004">
    <property type="protein sequence ID" value="TDK62167.1"/>
    <property type="molecule type" value="Genomic_DNA"/>
</dbReference>
<dbReference type="Proteomes" id="UP001178888">
    <property type="component" value="Unassembled WGS sequence"/>
</dbReference>
<evidence type="ECO:0000313" key="3">
    <source>
        <dbReference type="Proteomes" id="UP000295132"/>
    </source>
</evidence>
<reference evidence="1" key="2">
    <citation type="submission" date="2023-08" db="EMBL/GenBank/DDBJ databases">
        <title>Nitrogen cycling bacteria in agricultural field soils.</title>
        <authorList>
            <person name="Jang J."/>
        </authorList>
    </citation>
    <scope>NUCLEOTIDE SEQUENCE</scope>
    <source>
        <strain evidence="1">PS3-36</strain>
    </source>
</reference>
<comment type="caution">
    <text evidence="2">The sequence shown here is derived from an EMBL/GenBank/DDBJ whole genome shotgun (WGS) entry which is preliminary data.</text>
</comment>